<dbReference type="InterPro" id="IPR020841">
    <property type="entry name" value="PKS_Beta-ketoAc_synthase_dom"/>
</dbReference>
<dbReference type="PANTHER" id="PTHR43074:SF1">
    <property type="entry name" value="BETA-KETOACYL SYNTHASE FAMILY PROTEIN-RELATED"/>
    <property type="match status" value="1"/>
</dbReference>
<dbReference type="Pfam" id="PF00109">
    <property type="entry name" value="ketoacyl-synt"/>
    <property type="match status" value="1"/>
</dbReference>
<dbReference type="AlphaFoldDB" id="A6G4P0"/>
<keyword evidence="3" id="KW-0808">Transferase</keyword>
<feature type="compositionally biased region" description="Low complexity" evidence="4">
    <location>
        <begin position="1116"/>
        <end position="1126"/>
    </location>
</feature>
<dbReference type="SMART" id="SM00827">
    <property type="entry name" value="PKS_AT"/>
    <property type="match status" value="1"/>
</dbReference>
<evidence type="ECO:0000256" key="3">
    <source>
        <dbReference type="ARBA" id="ARBA00022679"/>
    </source>
</evidence>
<reference evidence="6 7" key="1">
    <citation type="submission" date="2007-06" db="EMBL/GenBank/DDBJ databases">
        <authorList>
            <person name="Shimkets L."/>
            <person name="Ferriera S."/>
            <person name="Johnson J."/>
            <person name="Kravitz S."/>
            <person name="Beeson K."/>
            <person name="Sutton G."/>
            <person name="Rogers Y.-H."/>
            <person name="Friedman R."/>
            <person name="Frazier M."/>
            <person name="Venter J.C."/>
        </authorList>
    </citation>
    <scope>NUCLEOTIDE SEQUENCE [LARGE SCALE GENOMIC DNA]</scope>
    <source>
        <strain evidence="6 7">SIR-1</strain>
    </source>
</reference>
<dbReference type="CDD" id="cd00833">
    <property type="entry name" value="PKS"/>
    <property type="match status" value="1"/>
</dbReference>
<dbReference type="SMART" id="SM00825">
    <property type="entry name" value="PKS_KS"/>
    <property type="match status" value="1"/>
</dbReference>
<accession>A6G4P0</accession>
<dbReference type="SUPFAM" id="SSF55048">
    <property type="entry name" value="Probable ACP-binding domain of malonyl-CoA ACP transacylase"/>
    <property type="match status" value="1"/>
</dbReference>
<dbReference type="Pfam" id="PF02801">
    <property type="entry name" value="Ketoacyl-synt_C"/>
    <property type="match status" value="1"/>
</dbReference>
<dbReference type="SUPFAM" id="SSF52151">
    <property type="entry name" value="FabD/lysophospholipase-like"/>
    <property type="match status" value="1"/>
</dbReference>
<evidence type="ECO:0000256" key="4">
    <source>
        <dbReference type="SAM" id="MobiDB-lite"/>
    </source>
</evidence>
<dbReference type="InterPro" id="IPR001227">
    <property type="entry name" value="Ac_transferase_dom_sf"/>
</dbReference>
<protein>
    <submittedName>
        <fullName evidence="6">Putative multi-domain beta keto-acyl synthase</fullName>
    </submittedName>
</protein>
<keyword evidence="1" id="KW-0596">Phosphopantetheine</keyword>
<gene>
    <name evidence="6" type="ORF">PPSIR1_27378</name>
</gene>
<evidence type="ECO:0000313" key="7">
    <source>
        <dbReference type="Proteomes" id="UP000005801"/>
    </source>
</evidence>
<comment type="caution">
    <text evidence="6">The sequence shown here is derived from an EMBL/GenBank/DDBJ whole genome shotgun (WGS) entry which is preliminary data.</text>
</comment>
<dbReference type="InterPro" id="IPR014031">
    <property type="entry name" value="Ketoacyl_synth_C"/>
</dbReference>
<dbReference type="STRING" id="391625.PPSIR1_27378"/>
<evidence type="ECO:0000313" key="6">
    <source>
        <dbReference type="EMBL" id="EDM79160.1"/>
    </source>
</evidence>
<dbReference type="Gene3D" id="3.40.366.10">
    <property type="entry name" value="Malonyl-Coenzyme A Acyl Carrier Protein, domain 2"/>
    <property type="match status" value="1"/>
</dbReference>
<dbReference type="Gene3D" id="3.40.47.10">
    <property type="match status" value="1"/>
</dbReference>
<dbReference type="Proteomes" id="UP000005801">
    <property type="component" value="Unassembled WGS sequence"/>
</dbReference>
<organism evidence="6 7">
    <name type="scientific">Plesiocystis pacifica SIR-1</name>
    <dbReference type="NCBI Taxonomy" id="391625"/>
    <lineage>
        <taxon>Bacteria</taxon>
        <taxon>Pseudomonadati</taxon>
        <taxon>Myxococcota</taxon>
        <taxon>Polyangia</taxon>
        <taxon>Nannocystales</taxon>
        <taxon>Nannocystaceae</taxon>
        <taxon>Plesiocystis</taxon>
    </lineage>
</organism>
<dbReference type="PROSITE" id="PS00606">
    <property type="entry name" value="KS3_1"/>
    <property type="match status" value="1"/>
</dbReference>
<dbReference type="Pfam" id="PF00698">
    <property type="entry name" value="Acyl_transf_1"/>
    <property type="match status" value="1"/>
</dbReference>
<dbReference type="InterPro" id="IPR016036">
    <property type="entry name" value="Malonyl_transacylase_ACP-bd"/>
</dbReference>
<evidence type="ECO:0000256" key="2">
    <source>
        <dbReference type="ARBA" id="ARBA00022553"/>
    </source>
</evidence>
<dbReference type="RefSeq" id="WP_006971689.1">
    <property type="nucleotide sequence ID" value="NZ_ABCS01000022.1"/>
</dbReference>
<dbReference type="GO" id="GO:0004315">
    <property type="term" value="F:3-oxoacyl-[acyl-carrier-protein] synthase activity"/>
    <property type="evidence" value="ECO:0007669"/>
    <property type="project" value="InterPro"/>
</dbReference>
<dbReference type="Gene3D" id="3.30.70.250">
    <property type="entry name" value="Malonyl-CoA ACP transacylase, ACP-binding"/>
    <property type="match status" value="1"/>
</dbReference>
<keyword evidence="2" id="KW-0597">Phosphoprotein</keyword>
<evidence type="ECO:0000259" key="5">
    <source>
        <dbReference type="PROSITE" id="PS52004"/>
    </source>
</evidence>
<dbReference type="EMBL" id="ABCS01000022">
    <property type="protein sequence ID" value="EDM79160.1"/>
    <property type="molecule type" value="Genomic_DNA"/>
</dbReference>
<dbReference type="GO" id="GO:0006633">
    <property type="term" value="P:fatty acid biosynthetic process"/>
    <property type="evidence" value="ECO:0007669"/>
    <property type="project" value="InterPro"/>
</dbReference>
<feature type="compositionally biased region" description="Low complexity" evidence="4">
    <location>
        <begin position="1134"/>
        <end position="1144"/>
    </location>
</feature>
<feature type="domain" description="Ketosynthase family 3 (KS3)" evidence="5">
    <location>
        <begin position="12"/>
        <end position="468"/>
    </location>
</feature>
<dbReference type="InterPro" id="IPR018201">
    <property type="entry name" value="Ketoacyl_synth_AS"/>
</dbReference>
<dbReference type="InterPro" id="IPR052568">
    <property type="entry name" value="PKS-FAS_Synthase"/>
</dbReference>
<name>A6G4P0_9BACT</name>
<dbReference type="SUPFAM" id="SSF53901">
    <property type="entry name" value="Thiolase-like"/>
    <property type="match status" value="1"/>
</dbReference>
<evidence type="ECO:0000256" key="1">
    <source>
        <dbReference type="ARBA" id="ARBA00022450"/>
    </source>
</evidence>
<sequence length="1179" mass="123195">MFDNVNDQTQPMDPIAVVGMGALFPESMSPGELWANIVAGRDLITDVPKTHWLAEDYYDPQPGTADKVYAARGGFLPPVPFAPLEFGMPPNILPATDTSQLLALVVAKQVLEDALGDRLGEASRERISVILGVASATELVGHMVGRLQKPVFARAMRAAGFSDAHVERALDSVERCYVPWQESTFPGVLGNVVAGRVANRFDLGGTNVVLDAACASSLAAVEMAVLELQAGRADMVISGGVDALNDIFMHMCFGQTGALSLSGDCRPFSDKADGTLLGEGVGMVALRRLEDAERDGDRIYAVLKGIGSSSDGRAKSIYAPRPAGQAKAMRRAYQQAGYGPESVELVEAHGTGTVAGDAAEFESTSGVFADAEAAPGSVAFGSIKAQIGHTKAAAGTAGLMKVVMALHNKVLPPTIKVDAPSEALGLGESPLYLNTRARPWVHRSESPRRGSVSAFGFGGTNFHATLEEYRGPQPEDAKAERTRPPSSELVLLFGSTFAELQARCEALAAAVESGEERRSLRAIARASHREFDYAAAERLAIIVNGKGELVEPLRALLPRVAKGEGKALNTPRGASYRSGPTRDADGALSQAGKIALLFPGQGSQHLDMSGAAAMAFEAVREVWDESEALGLGLRQHVFPPPAFDEDGQAALEQALAATEITQPAIAVTSLAMVEALRLIGLEPDCVAGHSLGEVTALAAAGALARGEGMRVAKLRGELMAAAGRGETGEGDSGSMIAVRGGIEKVEAALAELPEGVGVGVVVANHNSPRQVVLSGPTKSIHELEGFFEERGIVARALRVSAAFHSPLVEGAVEPFAKALESCEWSTPRCPVYSNVTAEPYGPEPEGMRAQLASAIAKPVRFVEQIRAMYDAGVRTFIEVGPDAILSRLVKACLKGKPHVSVALDERSRDGLDALWRSIGQLATLGVPMQLDALWADEFEAPAPEPSRGMIVELLGANYGKPDLTALPQSEPVEAAVAPAAAPLSTPVAPSFEPVAAPLPSPVFDPAPTSVVAESSVQPPTSPAFEAAHAPMPADSPPHQPAVVTVAHQPSLIAAHLEFQRMMLANHETFLRLMTGAQAPAQLAASTPVALAPAPVAAAAAPVTATPAPAPMPAPAPVVGRSGSGARARSDGRRASSGRSGSGLRLPIAAAPGGWCRRSDRPRCSRSWTRRLATRPTCSS</sequence>
<dbReference type="InterPro" id="IPR016035">
    <property type="entry name" value="Acyl_Trfase/lysoPLipase"/>
</dbReference>
<proteinExistence type="predicted"/>
<dbReference type="InterPro" id="IPR016039">
    <property type="entry name" value="Thiolase-like"/>
</dbReference>
<dbReference type="PANTHER" id="PTHR43074">
    <property type="entry name" value="OMEGA-3 POLYUNSATURATED FATTY ACID SYNTHASE PFAB-RELATED"/>
    <property type="match status" value="1"/>
</dbReference>
<dbReference type="InterPro" id="IPR014030">
    <property type="entry name" value="Ketoacyl_synth_N"/>
</dbReference>
<dbReference type="PROSITE" id="PS52004">
    <property type="entry name" value="KS3_2"/>
    <property type="match status" value="1"/>
</dbReference>
<keyword evidence="7" id="KW-1185">Reference proteome</keyword>
<dbReference type="InterPro" id="IPR014043">
    <property type="entry name" value="Acyl_transferase_dom"/>
</dbReference>
<feature type="region of interest" description="Disordered" evidence="4">
    <location>
        <begin position="1107"/>
        <end position="1179"/>
    </location>
</feature>
<dbReference type="eggNOG" id="COG3321">
    <property type="taxonomic scope" value="Bacteria"/>
</dbReference>